<comment type="caution">
    <text evidence="1">The sequence shown here is derived from an EMBL/GenBank/DDBJ whole genome shotgun (WGS) entry which is preliminary data.</text>
</comment>
<gene>
    <name evidence="1" type="ORF">HPB50_025615</name>
</gene>
<dbReference type="EMBL" id="CM023490">
    <property type="protein sequence ID" value="KAH6943693.1"/>
    <property type="molecule type" value="Genomic_DNA"/>
</dbReference>
<reference evidence="1" key="1">
    <citation type="submission" date="2020-05" db="EMBL/GenBank/DDBJ databases">
        <title>Large-scale comparative analyses of tick genomes elucidate their genetic diversity and vector capacities.</title>
        <authorList>
            <person name="Jia N."/>
            <person name="Wang J."/>
            <person name="Shi W."/>
            <person name="Du L."/>
            <person name="Sun Y."/>
            <person name="Zhan W."/>
            <person name="Jiang J."/>
            <person name="Wang Q."/>
            <person name="Zhang B."/>
            <person name="Ji P."/>
            <person name="Sakyi L.B."/>
            <person name="Cui X."/>
            <person name="Yuan T."/>
            <person name="Jiang B."/>
            <person name="Yang W."/>
            <person name="Lam T.T.-Y."/>
            <person name="Chang Q."/>
            <person name="Ding S."/>
            <person name="Wang X."/>
            <person name="Zhu J."/>
            <person name="Ruan X."/>
            <person name="Zhao L."/>
            <person name="Wei J."/>
            <person name="Que T."/>
            <person name="Du C."/>
            <person name="Cheng J."/>
            <person name="Dai P."/>
            <person name="Han X."/>
            <person name="Huang E."/>
            <person name="Gao Y."/>
            <person name="Liu J."/>
            <person name="Shao H."/>
            <person name="Ye R."/>
            <person name="Li L."/>
            <person name="Wei W."/>
            <person name="Wang X."/>
            <person name="Wang C."/>
            <person name="Yang T."/>
            <person name="Huo Q."/>
            <person name="Li W."/>
            <person name="Guo W."/>
            <person name="Chen H."/>
            <person name="Zhou L."/>
            <person name="Ni X."/>
            <person name="Tian J."/>
            <person name="Zhou Y."/>
            <person name="Sheng Y."/>
            <person name="Liu T."/>
            <person name="Pan Y."/>
            <person name="Xia L."/>
            <person name="Li J."/>
            <person name="Zhao F."/>
            <person name="Cao W."/>
        </authorList>
    </citation>
    <scope>NUCLEOTIDE SEQUENCE</scope>
    <source>
        <strain evidence="1">Hyas-2018</strain>
    </source>
</reference>
<organism evidence="1 2">
    <name type="scientific">Hyalomma asiaticum</name>
    <name type="common">Tick</name>
    <dbReference type="NCBI Taxonomy" id="266040"/>
    <lineage>
        <taxon>Eukaryota</taxon>
        <taxon>Metazoa</taxon>
        <taxon>Ecdysozoa</taxon>
        <taxon>Arthropoda</taxon>
        <taxon>Chelicerata</taxon>
        <taxon>Arachnida</taxon>
        <taxon>Acari</taxon>
        <taxon>Parasitiformes</taxon>
        <taxon>Ixodida</taxon>
        <taxon>Ixodoidea</taxon>
        <taxon>Ixodidae</taxon>
        <taxon>Hyalomminae</taxon>
        <taxon>Hyalomma</taxon>
    </lineage>
</organism>
<keyword evidence="2" id="KW-1185">Reference proteome</keyword>
<sequence length="350" mass="38566">MDEGVRRLQSAESVTRCIEIFAGLLAAAIEPSNGLMYVGLLTMDDRLQPTLTQRYGDDRWAPETSLIDDLYEKMVERDEPSWILNGRVDPVPPVIVKRVSGGDSETTFDCFCIGSHGVVIVGTLSPLKREPLAPLIRELSARTRQLDISKKAMGAVRDRLSSLLTYPAYQQLTKRQLTMGGRPSTARPVSLVILDLDNFKKLNTELGYEEANRVIASLADLIKRVIGPDNFDETVVGRFGGDEFMLTFAKDAAYAESVVERVIGGLPDVNPKFAYEESNVKLREFGGCTASAGIAAWPFDDDDLGPVESVDECVSELVRRANVALKKAKERKNCVVLYSALTESEKATLK</sequence>
<evidence type="ECO:0000313" key="2">
    <source>
        <dbReference type="Proteomes" id="UP000821845"/>
    </source>
</evidence>
<evidence type="ECO:0000313" key="1">
    <source>
        <dbReference type="EMBL" id="KAH6943693.1"/>
    </source>
</evidence>
<accession>A0ACB7T9E8</accession>
<protein>
    <submittedName>
        <fullName evidence="1">Uncharacterized protein</fullName>
    </submittedName>
</protein>
<proteinExistence type="predicted"/>
<dbReference type="Proteomes" id="UP000821845">
    <property type="component" value="Chromosome 10"/>
</dbReference>
<name>A0ACB7T9E8_HYAAI</name>